<accession>A0A1L3ZBI9</accession>
<dbReference type="GO" id="GO:0070733">
    <property type="term" value="F:AMPylase activity"/>
    <property type="evidence" value="ECO:0007669"/>
    <property type="project" value="UniProtKB-EC"/>
</dbReference>
<protein>
    <recommendedName>
        <fullName evidence="5">protein adenylyltransferase</fullName>
        <ecNumber evidence="5">2.7.7.108</ecNumber>
    </recommendedName>
</protein>
<dbReference type="RefSeq" id="WP_072639385.1">
    <property type="nucleotide sequence ID" value="NZ_CP018228.1"/>
</dbReference>
<dbReference type="PANTHER" id="PTHR39560">
    <property type="entry name" value="PROTEIN ADENYLYLTRANSFERASE FIC-RELATED"/>
    <property type="match status" value="1"/>
</dbReference>
<evidence type="ECO:0000256" key="3">
    <source>
        <dbReference type="ARBA" id="ARBA00022741"/>
    </source>
</evidence>
<comment type="catalytic activity">
    <reaction evidence="7">
        <text>L-tyrosyl-[protein] + ATP = O-(5'-adenylyl)-L-tyrosyl-[protein] + diphosphate</text>
        <dbReference type="Rhea" id="RHEA:54288"/>
        <dbReference type="Rhea" id="RHEA-COMP:10136"/>
        <dbReference type="Rhea" id="RHEA-COMP:13846"/>
        <dbReference type="ChEBI" id="CHEBI:30616"/>
        <dbReference type="ChEBI" id="CHEBI:33019"/>
        <dbReference type="ChEBI" id="CHEBI:46858"/>
        <dbReference type="ChEBI" id="CHEBI:83624"/>
        <dbReference type="EC" id="2.7.7.108"/>
    </reaction>
</comment>
<keyword evidence="1 9" id="KW-0808">Transferase</keyword>
<dbReference type="Proteomes" id="UP000183050">
    <property type="component" value="Chromosome"/>
</dbReference>
<evidence type="ECO:0000256" key="1">
    <source>
        <dbReference type="ARBA" id="ARBA00022679"/>
    </source>
</evidence>
<reference evidence="9 10" key="1">
    <citation type="submission" date="2016-11" db="EMBL/GenBank/DDBJ databases">
        <title>Rhizobium leguminosarum bv. viciae strain Vaf12 isolated from Vavilovia formosa root nodules from Russia, Dagestan.</title>
        <authorList>
            <person name="Kimeklis A."/>
        </authorList>
    </citation>
    <scope>NUCLEOTIDE SEQUENCE [LARGE SCALE GENOMIC DNA]</scope>
    <source>
        <strain evidence="9 10">Vaf-108</strain>
    </source>
</reference>
<proteinExistence type="predicted"/>
<dbReference type="Gene3D" id="1.10.3290.10">
    <property type="entry name" value="Fido-like domain"/>
    <property type="match status" value="1"/>
</dbReference>
<dbReference type="SUPFAM" id="SSF140931">
    <property type="entry name" value="Fic-like"/>
    <property type="match status" value="1"/>
</dbReference>
<dbReference type="EC" id="2.7.7.108" evidence="5"/>
<dbReference type="AlphaFoldDB" id="A0A1L3ZBI9"/>
<dbReference type="EMBL" id="CP018228">
    <property type="protein sequence ID" value="API52952.1"/>
    <property type="molecule type" value="Genomic_DNA"/>
</dbReference>
<keyword evidence="4" id="KW-0067">ATP-binding</keyword>
<comment type="catalytic activity">
    <reaction evidence="6">
        <text>L-threonyl-[protein] + ATP = 3-O-(5'-adenylyl)-L-threonyl-[protein] + diphosphate</text>
        <dbReference type="Rhea" id="RHEA:54292"/>
        <dbReference type="Rhea" id="RHEA-COMP:11060"/>
        <dbReference type="Rhea" id="RHEA-COMP:13847"/>
        <dbReference type="ChEBI" id="CHEBI:30013"/>
        <dbReference type="ChEBI" id="CHEBI:30616"/>
        <dbReference type="ChEBI" id="CHEBI:33019"/>
        <dbReference type="ChEBI" id="CHEBI:138113"/>
        <dbReference type="EC" id="2.7.7.108"/>
    </reaction>
</comment>
<evidence type="ECO:0000256" key="5">
    <source>
        <dbReference type="ARBA" id="ARBA00034531"/>
    </source>
</evidence>
<dbReference type="PROSITE" id="PS51459">
    <property type="entry name" value="FIDO"/>
    <property type="match status" value="1"/>
</dbReference>
<name>A0A1L3ZBI9_RHILE</name>
<dbReference type="InterPro" id="IPR036597">
    <property type="entry name" value="Fido-like_dom_sf"/>
</dbReference>
<gene>
    <name evidence="9" type="ORF">BMW22_16200</name>
</gene>
<evidence type="ECO:0000256" key="2">
    <source>
        <dbReference type="ARBA" id="ARBA00022695"/>
    </source>
</evidence>
<feature type="domain" description="Fido" evidence="8">
    <location>
        <begin position="51"/>
        <end position="188"/>
    </location>
</feature>
<keyword evidence="2" id="KW-0548">Nucleotidyltransferase</keyword>
<sequence>MVYTAESDPLCYPGTTVLRNKLDLTDQSELDEFETTMFVLRSEEPWPEGNLDVTHYLALHHHLFQDVYDWGGEIRTIRIGKGGNWFCYPEFIPNELNRIFQELARADYFEGLTPADFAAQAAHLLAEINAIHPFREGNGRTQLTFLALLARHVGLPFNAEVLDRERVIEAMIESFAGSEQPLATLIFHIVTEP</sequence>
<evidence type="ECO:0000313" key="10">
    <source>
        <dbReference type="Proteomes" id="UP000183050"/>
    </source>
</evidence>
<keyword evidence="3" id="KW-0547">Nucleotide-binding</keyword>
<evidence type="ECO:0000313" key="9">
    <source>
        <dbReference type="EMBL" id="API52952.1"/>
    </source>
</evidence>
<evidence type="ECO:0000256" key="6">
    <source>
        <dbReference type="ARBA" id="ARBA00047939"/>
    </source>
</evidence>
<dbReference type="GO" id="GO:0051302">
    <property type="term" value="P:regulation of cell division"/>
    <property type="evidence" value="ECO:0007669"/>
    <property type="project" value="TreeGrafter"/>
</dbReference>
<dbReference type="PANTHER" id="PTHR39560:SF1">
    <property type="entry name" value="PROTEIN ADENYLYLTRANSFERASE FIC-RELATED"/>
    <property type="match status" value="1"/>
</dbReference>
<organism evidence="9 10">
    <name type="scientific">Rhizobium leguminosarum</name>
    <dbReference type="NCBI Taxonomy" id="384"/>
    <lineage>
        <taxon>Bacteria</taxon>
        <taxon>Pseudomonadati</taxon>
        <taxon>Pseudomonadota</taxon>
        <taxon>Alphaproteobacteria</taxon>
        <taxon>Hyphomicrobiales</taxon>
        <taxon>Rhizobiaceae</taxon>
        <taxon>Rhizobium/Agrobacterium group</taxon>
        <taxon>Rhizobium</taxon>
    </lineage>
</organism>
<dbReference type="Pfam" id="PF02661">
    <property type="entry name" value="Fic"/>
    <property type="match status" value="1"/>
</dbReference>
<dbReference type="InterPro" id="IPR003812">
    <property type="entry name" value="Fido"/>
</dbReference>
<evidence type="ECO:0000256" key="7">
    <source>
        <dbReference type="ARBA" id="ARBA00048696"/>
    </source>
</evidence>
<evidence type="ECO:0000259" key="8">
    <source>
        <dbReference type="PROSITE" id="PS51459"/>
    </source>
</evidence>
<dbReference type="GO" id="GO:0005524">
    <property type="term" value="F:ATP binding"/>
    <property type="evidence" value="ECO:0007669"/>
    <property type="project" value="UniProtKB-KW"/>
</dbReference>
<evidence type="ECO:0000256" key="4">
    <source>
        <dbReference type="ARBA" id="ARBA00022840"/>
    </source>
</evidence>